<evidence type="ECO:0000256" key="1">
    <source>
        <dbReference type="SAM" id="MobiDB-lite"/>
    </source>
</evidence>
<feature type="domain" description="Zn(2)-C6 fungal-type" evidence="2">
    <location>
        <begin position="32"/>
        <end position="62"/>
    </location>
</feature>
<keyword evidence="4" id="KW-1185">Reference proteome</keyword>
<feature type="compositionally biased region" description="Polar residues" evidence="1">
    <location>
        <begin position="467"/>
        <end position="492"/>
    </location>
</feature>
<dbReference type="EMBL" id="JAWIZZ010000046">
    <property type="protein sequence ID" value="KAK5779713.1"/>
    <property type="molecule type" value="Genomic_DNA"/>
</dbReference>
<dbReference type="InterPro" id="IPR036864">
    <property type="entry name" value="Zn2-C6_fun-type_DNA-bd_sf"/>
</dbReference>
<feature type="region of interest" description="Disordered" evidence="1">
    <location>
        <begin position="421"/>
        <end position="499"/>
    </location>
</feature>
<organism evidence="3 4">
    <name type="scientific">Arxiozyma heterogenica</name>
    <dbReference type="NCBI Taxonomy" id="278026"/>
    <lineage>
        <taxon>Eukaryota</taxon>
        <taxon>Fungi</taxon>
        <taxon>Dikarya</taxon>
        <taxon>Ascomycota</taxon>
        <taxon>Saccharomycotina</taxon>
        <taxon>Saccharomycetes</taxon>
        <taxon>Saccharomycetales</taxon>
        <taxon>Saccharomycetaceae</taxon>
        <taxon>Arxiozyma</taxon>
    </lineage>
</organism>
<dbReference type="PANTHER" id="PTHR47784:SF5">
    <property type="entry name" value="STEROL UPTAKE CONTROL PROTEIN 2"/>
    <property type="match status" value="1"/>
</dbReference>
<evidence type="ECO:0000259" key="2">
    <source>
        <dbReference type="PROSITE" id="PS50048"/>
    </source>
</evidence>
<gene>
    <name evidence="3" type="ORF">RI543_002833</name>
</gene>
<dbReference type="Proteomes" id="UP001306508">
    <property type="component" value="Unassembled WGS sequence"/>
</dbReference>
<dbReference type="AlphaFoldDB" id="A0AAN7WSX4"/>
<dbReference type="GO" id="GO:0001228">
    <property type="term" value="F:DNA-binding transcription activator activity, RNA polymerase II-specific"/>
    <property type="evidence" value="ECO:0007669"/>
    <property type="project" value="TreeGrafter"/>
</dbReference>
<dbReference type="Pfam" id="PF11951">
    <property type="entry name" value="Fungal_trans_2"/>
    <property type="match status" value="1"/>
</dbReference>
<dbReference type="InterPro" id="IPR021858">
    <property type="entry name" value="Fun_TF"/>
</dbReference>
<comment type="caution">
    <text evidence="3">The sequence shown here is derived from an EMBL/GenBank/DDBJ whole genome shotgun (WGS) entry which is preliminary data.</text>
</comment>
<dbReference type="CDD" id="cd00067">
    <property type="entry name" value="GAL4"/>
    <property type="match status" value="1"/>
</dbReference>
<protein>
    <recommendedName>
        <fullName evidence="2">Zn(2)-C6 fungal-type domain-containing protein</fullName>
    </recommendedName>
</protein>
<dbReference type="Pfam" id="PF00172">
    <property type="entry name" value="Zn_clus"/>
    <property type="match status" value="1"/>
</dbReference>
<feature type="region of interest" description="Disordered" evidence="1">
    <location>
        <begin position="63"/>
        <end position="95"/>
    </location>
</feature>
<reference evidence="4" key="1">
    <citation type="submission" date="2023-07" db="EMBL/GenBank/DDBJ databases">
        <title>A draft genome of Kazachstania heterogenica Y-27499.</title>
        <authorList>
            <person name="Donic C."/>
            <person name="Kralova J.S."/>
            <person name="Fidel L."/>
            <person name="Ben-Dor S."/>
            <person name="Jung S."/>
        </authorList>
    </citation>
    <scope>NUCLEOTIDE SEQUENCE [LARGE SCALE GENOMIC DNA]</scope>
    <source>
        <strain evidence="4">Y27499</strain>
    </source>
</reference>
<proteinExistence type="predicted"/>
<dbReference type="PROSITE" id="PS00463">
    <property type="entry name" value="ZN2_CY6_FUNGAL_1"/>
    <property type="match status" value="1"/>
</dbReference>
<evidence type="ECO:0000313" key="3">
    <source>
        <dbReference type="EMBL" id="KAK5779713.1"/>
    </source>
</evidence>
<dbReference type="PROSITE" id="PS50048">
    <property type="entry name" value="ZN2_CY6_FUNGAL_2"/>
    <property type="match status" value="1"/>
</dbReference>
<sequence length="862" mass="95211">MVKPVELIDIGGKKVSKTSTGKRKFHNKSKFGCDNCKRRRVKCDETKPGCKKCQNMGLTCVYSPPQPRKKRKRTIKTPSTTDNTSTPETRPLCNPTGIKSETQLHQPILDSNHTIPTTITSTTTTAAVANTTTPATATLPSQKEINSLSDPSATDYMKKLQQLQFLQQQQAILLSQINSSMMNKKENTPEPQNLPKTTITNNNNNNFNIPSVQEGILLPPLVANSPVIPNLETHITSSIDKMSSNPTNMNSNNNIWSNTSLSLTPKPSDQSLGIPMPGGLNNSFSPNKFNSNSMNTLTPSTNNIYKSLNSLPNVLPVTGSSNNGNNNTSNNLNNHTMPLNNINIVSGYEQNYFNAELQNLANSKNINNISSTLMSFFSGNNNVLLNGNVDLLTFGKNNNRPNNNNNNRSLKANNAEVALANMQQQQEEQHQITSRNNESNTNKESHNSKVSPSIEGNRINPIKNILDETTLSNVSNPSTEKNNIPSSINTNNKNDDINSKLRDSQIDYSISNSSSTHSINSNELQITKSNSPMNSSSGEQSPSSLNTISKLIELSTIAKLNLVDIKLFHHYCTIVWKTITAAGISGPEVWETYIPNLAFDYPFLMHTILAFSASHLSRTETGLEQYVSSHRLEALKLLREAVLEISEENTDALVASSLILIMDSLANASNTTTSSDSNTSAWIFHVKGAVTILTAVWPLAESSKFYNLISVNLSDLSDVLSQENRTISELVCFDESISDLYPVEIDSPYLITLAYLDQLHREKNQLDFLLRVFAFPALLDRTFLALLMTGDIDAMRIMRSYYKMLHGFTTEVKDRVWFLEGVSQVLPQDVDEYSGGGGMHMMLDFLGGGLPSMTTTNLSEFM</sequence>
<dbReference type="InterPro" id="IPR001138">
    <property type="entry name" value="Zn2Cys6_DnaBD"/>
</dbReference>
<name>A0AAN7WSX4_9SACH</name>
<dbReference type="GO" id="GO:0008270">
    <property type="term" value="F:zinc ion binding"/>
    <property type="evidence" value="ECO:0007669"/>
    <property type="project" value="InterPro"/>
</dbReference>
<accession>A0AAN7WSX4</accession>
<dbReference type="Gene3D" id="4.10.240.10">
    <property type="entry name" value="Zn(2)-C6 fungal-type DNA-binding domain"/>
    <property type="match status" value="1"/>
</dbReference>
<dbReference type="SUPFAM" id="SSF57701">
    <property type="entry name" value="Zn2/Cys6 DNA-binding domain"/>
    <property type="match status" value="1"/>
</dbReference>
<dbReference type="PANTHER" id="PTHR47784">
    <property type="entry name" value="STEROL UPTAKE CONTROL PROTEIN 2"/>
    <property type="match status" value="1"/>
</dbReference>
<evidence type="ECO:0000313" key="4">
    <source>
        <dbReference type="Proteomes" id="UP001306508"/>
    </source>
</evidence>
<dbReference type="SMART" id="SM00066">
    <property type="entry name" value="GAL4"/>
    <property type="match status" value="1"/>
</dbReference>
<dbReference type="InterPro" id="IPR053157">
    <property type="entry name" value="Sterol_Uptake_Regulator"/>
</dbReference>